<evidence type="ECO:0000256" key="1">
    <source>
        <dbReference type="SAM" id="MobiDB-lite"/>
    </source>
</evidence>
<keyword evidence="4" id="KW-1185">Reference proteome</keyword>
<gene>
    <name evidence="3" type="ORF">ALC60_11535</name>
</gene>
<dbReference type="KEGG" id="mzt:108728071"/>
<dbReference type="EMBL" id="KQ982907">
    <property type="protein sequence ID" value="KYQ49429.1"/>
    <property type="molecule type" value="Genomic_DNA"/>
</dbReference>
<dbReference type="Proteomes" id="UP000075809">
    <property type="component" value="Unassembled WGS sequence"/>
</dbReference>
<dbReference type="STRING" id="64791.A0A151WNH2"/>
<evidence type="ECO:0000256" key="2">
    <source>
        <dbReference type="SAM" id="SignalP"/>
    </source>
</evidence>
<feature type="region of interest" description="Disordered" evidence="1">
    <location>
        <begin position="173"/>
        <end position="201"/>
    </location>
</feature>
<reference evidence="3 4" key="1">
    <citation type="submission" date="2015-09" db="EMBL/GenBank/DDBJ databases">
        <title>Trachymyrmex zeteki WGS genome.</title>
        <authorList>
            <person name="Nygaard S."/>
            <person name="Hu H."/>
            <person name="Boomsma J."/>
            <person name="Zhang G."/>
        </authorList>
    </citation>
    <scope>NUCLEOTIDE SEQUENCE [LARGE SCALE GENOMIC DNA]</scope>
    <source>
        <strain evidence="3">Tzet28-1</strain>
        <tissue evidence="3">Whole body</tissue>
    </source>
</reference>
<dbReference type="AlphaFoldDB" id="A0A151WNH2"/>
<evidence type="ECO:0000313" key="3">
    <source>
        <dbReference type="EMBL" id="KYQ49429.1"/>
    </source>
</evidence>
<feature type="compositionally biased region" description="Polar residues" evidence="1">
    <location>
        <begin position="181"/>
        <end position="194"/>
    </location>
</feature>
<dbReference type="OrthoDB" id="7697912at2759"/>
<evidence type="ECO:0000313" key="4">
    <source>
        <dbReference type="Proteomes" id="UP000075809"/>
    </source>
</evidence>
<sequence>MSFGVVANCLLIIFITLVNGMPQRDDTAQEKSESLPFIQFTDGGIRVNFGGYHAEAGLGGLLRGTGGGLFASAGTPWGAHAGAGLGGKLGTDGKLGGGLYARAGASRGGPEAAAGLGGKLDGSGRSVNPVAGGLYAGATPGGGPGPGVFLGGGFDQPGFDGIISGSAIDETNLNPPAAAAGTSNIPASADTTASGKKPKGRTNIQIIPSKAHKEKEKVLQADAMLRADAPAGEKAESQNKETRRAVPVVAPTAEVDLVKSVYVGAAPAVKTVVLAPAAAAPTQGAGQATATVDTVTTVDNPSVVIAKPAYPRWYLRKRFWTRPRKTVYVAPTATADTQSSPSDIVGRLFVNAVGDGGVVATGKTSYTSGSFIDSIFNIPISTLSAVNNAVNQLLGNNVVKTVAVAKISP</sequence>
<protein>
    <submittedName>
        <fullName evidence="3">Uncharacterized protein</fullName>
    </submittedName>
</protein>
<keyword evidence="2" id="KW-0732">Signal</keyword>
<name>A0A151WNH2_9HYME</name>
<organism evidence="3 4">
    <name type="scientific">Mycetomoellerius zeteki</name>
    <dbReference type="NCBI Taxonomy" id="64791"/>
    <lineage>
        <taxon>Eukaryota</taxon>
        <taxon>Metazoa</taxon>
        <taxon>Ecdysozoa</taxon>
        <taxon>Arthropoda</taxon>
        <taxon>Hexapoda</taxon>
        <taxon>Insecta</taxon>
        <taxon>Pterygota</taxon>
        <taxon>Neoptera</taxon>
        <taxon>Endopterygota</taxon>
        <taxon>Hymenoptera</taxon>
        <taxon>Apocrita</taxon>
        <taxon>Aculeata</taxon>
        <taxon>Formicoidea</taxon>
        <taxon>Formicidae</taxon>
        <taxon>Myrmicinae</taxon>
        <taxon>Mycetomoellerius</taxon>
    </lineage>
</organism>
<feature type="chain" id="PRO_5007591296" evidence="2">
    <location>
        <begin position="21"/>
        <end position="409"/>
    </location>
</feature>
<accession>A0A151WNH2</accession>
<proteinExistence type="predicted"/>
<feature type="signal peptide" evidence="2">
    <location>
        <begin position="1"/>
        <end position="20"/>
    </location>
</feature>